<name>A0ACC2NS13_9HYME</name>
<sequence>MKKKGNEGVRSDEMIKHAIIKASDIIRKKQRALKIGKIGKDNFNIETLQPVVKPLQDMMNSTKLIPNVDVKNEKHTLTELKDNFSIDGNYDKMSEKNDDAMSIEDPGSIAQAIRERSFRYQPYLRDQKERKLVDTSFLKSPREKWVNEKRCNDYNNSNRSIIIKKAEMFDSLNGEEDKKIIMMKARLLIQTVMNVAFFKSAYKNPLDLPIEEAMTQRATMEFVSDHNEQESRLIGKIGQMIHLSMGSMESYFTSKFGEVEVYTIKISEDMFRFKDDFHRLRGLLSARIEIMDTLLKKNSRKRTGESSG</sequence>
<keyword evidence="2" id="KW-1185">Reference proteome</keyword>
<comment type="caution">
    <text evidence="1">The sequence shown here is derived from an EMBL/GenBank/DDBJ whole genome shotgun (WGS) entry which is preliminary data.</text>
</comment>
<protein>
    <submittedName>
        <fullName evidence="1">Uncharacterized protein</fullName>
    </submittedName>
</protein>
<dbReference type="EMBL" id="CM056743">
    <property type="protein sequence ID" value="KAJ8674050.1"/>
    <property type="molecule type" value="Genomic_DNA"/>
</dbReference>
<gene>
    <name evidence="1" type="ORF">QAD02_005312</name>
</gene>
<proteinExistence type="predicted"/>
<dbReference type="Proteomes" id="UP001239111">
    <property type="component" value="Chromosome 3"/>
</dbReference>
<evidence type="ECO:0000313" key="2">
    <source>
        <dbReference type="Proteomes" id="UP001239111"/>
    </source>
</evidence>
<organism evidence="1 2">
    <name type="scientific">Eretmocerus hayati</name>
    <dbReference type="NCBI Taxonomy" id="131215"/>
    <lineage>
        <taxon>Eukaryota</taxon>
        <taxon>Metazoa</taxon>
        <taxon>Ecdysozoa</taxon>
        <taxon>Arthropoda</taxon>
        <taxon>Hexapoda</taxon>
        <taxon>Insecta</taxon>
        <taxon>Pterygota</taxon>
        <taxon>Neoptera</taxon>
        <taxon>Endopterygota</taxon>
        <taxon>Hymenoptera</taxon>
        <taxon>Apocrita</taxon>
        <taxon>Proctotrupomorpha</taxon>
        <taxon>Chalcidoidea</taxon>
        <taxon>Aphelinidae</taxon>
        <taxon>Aphelininae</taxon>
        <taxon>Eretmocerus</taxon>
    </lineage>
</organism>
<accession>A0ACC2NS13</accession>
<evidence type="ECO:0000313" key="1">
    <source>
        <dbReference type="EMBL" id="KAJ8674050.1"/>
    </source>
</evidence>
<reference evidence="1" key="1">
    <citation type="submission" date="2023-04" db="EMBL/GenBank/DDBJ databases">
        <title>A chromosome-level genome assembly of the parasitoid wasp Eretmocerus hayati.</title>
        <authorList>
            <person name="Zhong Y."/>
            <person name="Liu S."/>
            <person name="Liu Y."/>
        </authorList>
    </citation>
    <scope>NUCLEOTIDE SEQUENCE</scope>
    <source>
        <strain evidence="1">ZJU_SS_LIU_2023</strain>
    </source>
</reference>